<organism evidence="1">
    <name type="scientific">hydrocarbon metagenome</name>
    <dbReference type="NCBI Taxonomy" id="938273"/>
    <lineage>
        <taxon>unclassified sequences</taxon>
        <taxon>metagenomes</taxon>
        <taxon>ecological metagenomes</taxon>
    </lineage>
</organism>
<reference evidence="1" key="1">
    <citation type="journal article" date="2015" name="Proc. Natl. Acad. Sci. U.S.A.">
        <title>Networks of energetic and metabolic interactions define dynamics in microbial communities.</title>
        <authorList>
            <person name="Embree M."/>
            <person name="Liu J.K."/>
            <person name="Al-Bassam M.M."/>
            <person name="Zengler K."/>
        </authorList>
    </citation>
    <scope>NUCLEOTIDE SEQUENCE</scope>
</reference>
<evidence type="ECO:0000313" key="1">
    <source>
        <dbReference type="EMBL" id="KUG20003.1"/>
    </source>
</evidence>
<accession>A0A0W8FI71</accession>
<protein>
    <submittedName>
        <fullName evidence="1">Uncharacterized protein</fullName>
    </submittedName>
</protein>
<gene>
    <name evidence="1" type="ORF">ASZ90_010272</name>
</gene>
<dbReference type="EMBL" id="LNQE01001236">
    <property type="protein sequence ID" value="KUG20003.1"/>
    <property type="molecule type" value="Genomic_DNA"/>
</dbReference>
<sequence length="48" mass="5677">MNGQKMERRDELREEELYGVDVDHRVVCQYCHAGIGCRSYRDIAVFTQ</sequence>
<name>A0A0W8FI71_9ZZZZ</name>
<proteinExistence type="predicted"/>
<comment type="caution">
    <text evidence="1">The sequence shown here is derived from an EMBL/GenBank/DDBJ whole genome shotgun (WGS) entry which is preliminary data.</text>
</comment>
<dbReference type="AlphaFoldDB" id="A0A0W8FI71"/>